<dbReference type="GO" id="GO:0015297">
    <property type="term" value="F:antiporter activity"/>
    <property type="evidence" value="ECO:0007669"/>
    <property type="project" value="InterPro"/>
</dbReference>
<evidence type="ECO:0000313" key="3">
    <source>
        <dbReference type="Proteomes" id="UP000005384"/>
    </source>
</evidence>
<dbReference type="HOGENOM" id="CLU_939337_0_0_9"/>
<keyword evidence="1" id="KW-0472">Membrane</keyword>
<dbReference type="Proteomes" id="UP000005384">
    <property type="component" value="Unassembled WGS sequence"/>
</dbReference>
<dbReference type="GO" id="GO:0042910">
    <property type="term" value="F:xenobiotic transmembrane transporter activity"/>
    <property type="evidence" value="ECO:0007669"/>
    <property type="project" value="InterPro"/>
</dbReference>
<dbReference type="PANTHER" id="PTHR42925:SF2">
    <property type="entry name" value="NA+ DRIVEN MULTIDRUG EFFLUX PUMP"/>
    <property type="match status" value="1"/>
</dbReference>
<dbReference type="EMBL" id="ADLN01000012">
    <property type="protein sequence ID" value="EHI60781.1"/>
    <property type="molecule type" value="Genomic_DNA"/>
</dbReference>
<reference evidence="2 3" key="1">
    <citation type="submission" date="2011-08" db="EMBL/GenBank/DDBJ databases">
        <title>The Genome Sequence of Clostridium hathewayi WAL-18680.</title>
        <authorList>
            <consortium name="The Broad Institute Genome Sequencing Platform"/>
            <person name="Earl A."/>
            <person name="Ward D."/>
            <person name="Feldgarden M."/>
            <person name="Gevers D."/>
            <person name="Finegold S.M."/>
            <person name="Summanen P.H."/>
            <person name="Molitoris D.R."/>
            <person name="Song M."/>
            <person name="Daigneault M."/>
            <person name="Allen-Vercoe E."/>
            <person name="Young S.K."/>
            <person name="Zeng Q."/>
            <person name="Gargeya S."/>
            <person name="Fitzgerald M."/>
            <person name="Haas B."/>
            <person name="Abouelleil A."/>
            <person name="Alvarado L."/>
            <person name="Arachchi H.M."/>
            <person name="Berlin A."/>
            <person name="Brown A."/>
            <person name="Chapman S.B."/>
            <person name="Chen Z."/>
            <person name="Dunbar C."/>
            <person name="Freedman E."/>
            <person name="Gearin G."/>
            <person name="Gellesch M."/>
            <person name="Goldberg J."/>
            <person name="Griggs A."/>
            <person name="Gujja S."/>
            <person name="Heiman D."/>
            <person name="Howarth C."/>
            <person name="Larson L."/>
            <person name="Lui A."/>
            <person name="MacDonald P.J.P."/>
            <person name="Montmayeur A."/>
            <person name="Murphy C."/>
            <person name="Neiman D."/>
            <person name="Pearson M."/>
            <person name="Priest M."/>
            <person name="Roberts A."/>
            <person name="Saif S."/>
            <person name="Shea T."/>
            <person name="Shenoy N."/>
            <person name="Sisk P."/>
            <person name="Stolte C."/>
            <person name="Sykes S."/>
            <person name="Wortman J."/>
            <person name="Nusbaum C."/>
            <person name="Birren B."/>
        </authorList>
    </citation>
    <scope>NUCLEOTIDE SEQUENCE [LARGE SCALE GENOMIC DNA]</scope>
    <source>
        <strain evidence="2 3">WAL-18680</strain>
    </source>
</reference>
<evidence type="ECO:0000256" key="1">
    <source>
        <dbReference type="SAM" id="Phobius"/>
    </source>
</evidence>
<feature type="transmembrane region" description="Helical" evidence="1">
    <location>
        <begin position="164"/>
        <end position="183"/>
    </location>
</feature>
<organism evidence="2 3">
    <name type="scientific">Hungatella hathewayi WAL-18680</name>
    <dbReference type="NCBI Taxonomy" id="742737"/>
    <lineage>
        <taxon>Bacteria</taxon>
        <taxon>Bacillati</taxon>
        <taxon>Bacillota</taxon>
        <taxon>Clostridia</taxon>
        <taxon>Lachnospirales</taxon>
        <taxon>Lachnospiraceae</taxon>
        <taxon>Hungatella</taxon>
    </lineage>
</organism>
<keyword evidence="1" id="KW-1133">Transmembrane helix</keyword>
<feature type="transmembrane region" description="Helical" evidence="1">
    <location>
        <begin position="195"/>
        <end position="214"/>
    </location>
</feature>
<dbReference type="PATRIC" id="fig|742737.3.peg.1357"/>
<dbReference type="RefSeq" id="WP_006779329.1">
    <property type="nucleotide sequence ID" value="NZ_JH379027.1"/>
</dbReference>
<dbReference type="InterPro" id="IPR047135">
    <property type="entry name" value="YsiQ"/>
</dbReference>
<keyword evidence="3" id="KW-1185">Reference proteome</keyword>
<comment type="caution">
    <text evidence="2">The sequence shown here is derived from an EMBL/GenBank/DDBJ whole genome shotgun (WGS) entry which is preliminary data.</text>
</comment>
<name>G5ICN5_9FIRM</name>
<dbReference type="Pfam" id="PF01554">
    <property type="entry name" value="MatE"/>
    <property type="match status" value="1"/>
</dbReference>
<accession>G5ICN5</accession>
<proteinExistence type="predicted"/>
<dbReference type="PANTHER" id="PTHR42925">
    <property type="entry name" value="MULTIDRUG AND TOXIN EFFLUX PROTEIN MATE FAMILY"/>
    <property type="match status" value="1"/>
</dbReference>
<keyword evidence="1" id="KW-0812">Transmembrane</keyword>
<dbReference type="GO" id="GO:0016020">
    <property type="term" value="C:membrane"/>
    <property type="evidence" value="ECO:0007669"/>
    <property type="project" value="InterPro"/>
</dbReference>
<protein>
    <recommendedName>
        <fullName evidence="4">Polysaccharide biosynthesis protein C-terminal domain-containing protein</fullName>
    </recommendedName>
</protein>
<evidence type="ECO:0008006" key="4">
    <source>
        <dbReference type="Google" id="ProtNLM"/>
    </source>
</evidence>
<feature type="transmembrane region" description="Helical" evidence="1">
    <location>
        <begin position="90"/>
        <end position="111"/>
    </location>
</feature>
<feature type="transmembrane region" description="Helical" evidence="1">
    <location>
        <begin position="58"/>
        <end position="78"/>
    </location>
</feature>
<sequence length="296" mass="32677">MAETIQRHDYKQMLKLAFPIFIEIMLRTLMGNIDQFMLSRYSSTAVASVGNANQVMNMMILVLNVVCVASTIIIAQYIGAGKREELSQIYSISIFLNIGFSLILSVVVLFSRPILELMRVPEELKEATQSYFMIVGAAFILQGISMSFSAIFRSNALMKEIMSISIFSNLCNVFGNLILINGAGPIPALGVRGAAFSTVGSQFISVCLILYLYIKRVGVKIKIQYILKGNAGKIKNTVSHRDSGSGRFYFLQCHAVSNAFLYQPLWGGGILHKSLCGYDSDFCLYVQFRCGAGDAD</sequence>
<dbReference type="AlphaFoldDB" id="G5ICN5"/>
<gene>
    <name evidence="2" type="ORF">HMPREF9473_01345</name>
</gene>
<evidence type="ECO:0000313" key="2">
    <source>
        <dbReference type="EMBL" id="EHI60781.1"/>
    </source>
</evidence>
<feature type="transmembrane region" description="Helical" evidence="1">
    <location>
        <begin position="131"/>
        <end position="152"/>
    </location>
</feature>
<dbReference type="InterPro" id="IPR002528">
    <property type="entry name" value="MATE_fam"/>
</dbReference>
<feature type="transmembrane region" description="Helical" evidence="1">
    <location>
        <begin position="16"/>
        <end position="38"/>
    </location>
</feature>